<accession>A0A7D3QV47</accession>
<evidence type="ECO:0000313" key="1">
    <source>
        <dbReference type="EMBL" id="QKF94745.1"/>
    </source>
</evidence>
<gene>
    <name evidence="1" type="ORF">Fadolivirus_1_1287</name>
</gene>
<sequence length="207" mass="24305">MAVVQVELKLDECMKGVDLKNLILDLKTCNNYFIYEEEYKDCVRHYGSNPFRFNTKNLKGCFKHYVEEKVEKDKNPISDYFHISKLYRYDEISHLTKDKIYSFFCITSEGVDEIRVPCPIRELSKYTAELYECIKKYPDLLKDNKEGADIFNNKAVSVQQTIPVQQTVPEKKPVVDDEFVTSVRKKKDNIDDLTDLIDKLMKSKNKS</sequence>
<reference evidence="1 2" key="1">
    <citation type="submission" date="2020-04" db="EMBL/GenBank/DDBJ databases">
        <title>Advantages and limits of metagenomic assembly and binning of a giant virus.</title>
        <authorList>
            <person name="Schulz F."/>
            <person name="Andreani J."/>
            <person name="Francis R."/>
            <person name="Boudjemaa H."/>
            <person name="Bou Khalil J.Y."/>
            <person name="Lee J."/>
            <person name="La Scola B."/>
            <person name="Woyke T."/>
        </authorList>
    </citation>
    <scope>NUCLEOTIDE SEQUENCE [LARGE SCALE GENOMIC DNA]</scope>
    <source>
        <strain evidence="1 2">FV1/VV64</strain>
    </source>
</reference>
<name>A0A7D3QV47_9VIRU</name>
<protein>
    <submittedName>
        <fullName evidence="1">Uncharacterized protein</fullName>
    </submittedName>
</protein>
<keyword evidence="2" id="KW-1185">Reference proteome</keyword>
<dbReference type="EMBL" id="MT418680">
    <property type="protein sequence ID" value="QKF94745.1"/>
    <property type="molecule type" value="Genomic_DNA"/>
</dbReference>
<evidence type="ECO:0000313" key="2">
    <source>
        <dbReference type="Proteomes" id="UP001162001"/>
    </source>
</evidence>
<organism evidence="1 2">
    <name type="scientific">Fadolivirus FV1/VV64</name>
    <dbReference type="NCBI Taxonomy" id="3070911"/>
    <lineage>
        <taxon>Viruses</taxon>
        <taxon>Varidnaviria</taxon>
        <taxon>Bamfordvirae</taxon>
        <taxon>Nucleocytoviricota</taxon>
        <taxon>Megaviricetes</taxon>
        <taxon>Imitervirales</taxon>
        <taxon>Mimiviridae</taxon>
        <taxon>Klosneuvirinae</taxon>
        <taxon>Fadolivirus</taxon>
        <taxon>Fadolivirus algeromassiliense</taxon>
    </lineage>
</organism>
<dbReference type="Proteomes" id="UP001162001">
    <property type="component" value="Segment"/>
</dbReference>
<proteinExistence type="predicted"/>